<evidence type="ECO:0000256" key="5">
    <source>
        <dbReference type="ARBA" id="ARBA00022857"/>
    </source>
</evidence>
<evidence type="ECO:0000256" key="4">
    <source>
        <dbReference type="ARBA" id="ARBA00022563"/>
    </source>
</evidence>
<dbReference type="GO" id="GO:0050661">
    <property type="term" value="F:NADP binding"/>
    <property type="evidence" value="ECO:0007669"/>
    <property type="project" value="InterPro"/>
</dbReference>
<evidence type="ECO:0000256" key="7">
    <source>
        <dbReference type="ARBA" id="ARBA00025067"/>
    </source>
</evidence>
<dbReference type="AlphaFoldDB" id="A0AB35XDU8"/>
<dbReference type="SUPFAM" id="SSF53597">
    <property type="entry name" value="Dihydrofolate reductase-like"/>
    <property type="match status" value="1"/>
</dbReference>
<dbReference type="GO" id="GO:0004146">
    <property type="term" value="F:dihydrofolate reductase activity"/>
    <property type="evidence" value="ECO:0007669"/>
    <property type="project" value="UniProtKB-EC"/>
</dbReference>
<dbReference type="Proteomes" id="UP001331691">
    <property type="component" value="Unassembled WGS sequence"/>
</dbReference>
<accession>A0AB35XDU8</accession>
<protein>
    <recommendedName>
        <fullName evidence="3">dihydrofolate reductase</fullName>
        <ecNumber evidence="3">1.5.1.3</ecNumber>
    </recommendedName>
</protein>
<evidence type="ECO:0000256" key="1">
    <source>
        <dbReference type="ARBA" id="ARBA00004903"/>
    </source>
</evidence>
<evidence type="ECO:0000313" key="10">
    <source>
        <dbReference type="EMBL" id="MEE9657540.1"/>
    </source>
</evidence>
<proteinExistence type="inferred from homology"/>
<dbReference type="EMBL" id="JAZKKV010000004">
    <property type="protein sequence ID" value="MEE9657540.1"/>
    <property type="molecule type" value="Genomic_DNA"/>
</dbReference>
<dbReference type="PANTHER" id="PTHR48069:SF3">
    <property type="entry name" value="DIHYDROFOLATE REDUCTASE"/>
    <property type="match status" value="1"/>
</dbReference>
<dbReference type="GO" id="GO:0046655">
    <property type="term" value="P:folic acid metabolic process"/>
    <property type="evidence" value="ECO:0007669"/>
    <property type="project" value="TreeGrafter"/>
</dbReference>
<dbReference type="PROSITE" id="PS51330">
    <property type="entry name" value="DHFR_2"/>
    <property type="match status" value="1"/>
</dbReference>
<dbReference type="Pfam" id="PF00186">
    <property type="entry name" value="DHFR_1"/>
    <property type="match status" value="1"/>
</dbReference>
<evidence type="ECO:0000259" key="9">
    <source>
        <dbReference type="PROSITE" id="PS51330"/>
    </source>
</evidence>
<evidence type="ECO:0000256" key="3">
    <source>
        <dbReference type="ARBA" id="ARBA00012856"/>
    </source>
</evidence>
<sequence length="167" mass="18447">MFMIAAVAKNGAIGKGNQLPWRSKEDLQIFKRMTTGKIVVMGRKTAESLGKPLPDRANVVISRDATRVPVGFSHMRGMSDVAKLSVYSNCEVAIIGGADIYRLALPYANRVYLTHLDIEVPDADTFFPMEEMAAANLIPLETLVVQEETETTPAFKQVVYGDKEWIA</sequence>
<comment type="caution">
    <text evidence="10">The sequence shown here is derived from an EMBL/GenBank/DDBJ whole genome shotgun (WGS) entry which is preliminary data.</text>
</comment>
<comment type="function">
    <text evidence="7">Key enzyme in folate metabolism. Catalyzes an essential reaction for de novo glycine and purine synthesis, and for DNA precursor synthesis.</text>
</comment>
<dbReference type="GO" id="GO:0006730">
    <property type="term" value="P:one-carbon metabolic process"/>
    <property type="evidence" value="ECO:0007669"/>
    <property type="project" value="UniProtKB-KW"/>
</dbReference>
<dbReference type="PRINTS" id="PR00070">
    <property type="entry name" value="DHFR"/>
</dbReference>
<dbReference type="EC" id="1.5.1.3" evidence="3"/>
<name>A0AB35XDU8_9ENTR</name>
<dbReference type="InterPro" id="IPR001796">
    <property type="entry name" value="DHFR_dom"/>
</dbReference>
<dbReference type="InterPro" id="IPR024072">
    <property type="entry name" value="DHFR-like_dom_sf"/>
</dbReference>
<gene>
    <name evidence="10" type="ORF">V4836_26160</name>
</gene>
<dbReference type="InterPro" id="IPR012259">
    <property type="entry name" value="DHFR"/>
</dbReference>
<dbReference type="RefSeq" id="WP_063160681.1">
    <property type="nucleotide sequence ID" value="NZ_JAZKKV010000004.1"/>
</dbReference>
<evidence type="ECO:0000256" key="6">
    <source>
        <dbReference type="ARBA" id="ARBA00023002"/>
    </source>
</evidence>
<reference evidence="10 11" key="1">
    <citation type="submission" date="2023-10" db="EMBL/GenBank/DDBJ databases">
        <title>Wastewater isolates of ESBL- and carbapenemase-producing Gram-negative bacteria from New Zealand.</title>
        <authorList>
            <person name="Straub C."/>
            <person name="Weaver L."/>
            <person name="Cornelius A."/>
            <person name="Mcgill E."/>
            <person name="Dyet K."/>
            <person name="White L."/>
            <person name="Pattis I."/>
        </authorList>
    </citation>
    <scope>NUCLEOTIDE SEQUENCE [LARGE SCALE GENOMIC DNA]</scope>
    <source>
        <strain evidence="10 11">ESBL09</strain>
    </source>
</reference>
<feature type="domain" description="DHFR" evidence="9">
    <location>
        <begin position="1"/>
        <end position="167"/>
    </location>
</feature>
<keyword evidence="11" id="KW-1185">Reference proteome</keyword>
<evidence type="ECO:0000256" key="2">
    <source>
        <dbReference type="ARBA" id="ARBA00009539"/>
    </source>
</evidence>
<dbReference type="Gene3D" id="3.40.430.10">
    <property type="entry name" value="Dihydrofolate Reductase, subunit A"/>
    <property type="match status" value="1"/>
</dbReference>
<keyword evidence="5" id="KW-0521">NADP</keyword>
<dbReference type="PANTHER" id="PTHR48069">
    <property type="entry name" value="DIHYDROFOLATE REDUCTASE"/>
    <property type="match status" value="1"/>
</dbReference>
<organism evidence="10 11">
    <name type="scientific">Kluyvera ascorbata</name>
    <dbReference type="NCBI Taxonomy" id="51288"/>
    <lineage>
        <taxon>Bacteria</taxon>
        <taxon>Pseudomonadati</taxon>
        <taxon>Pseudomonadota</taxon>
        <taxon>Gammaproteobacteria</taxon>
        <taxon>Enterobacterales</taxon>
        <taxon>Enterobacteriaceae</taxon>
        <taxon>Kluyvera</taxon>
    </lineage>
</organism>
<dbReference type="GO" id="GO:0046452">
    <property type="term" value="P:dihydrofolate metabolic process"/>
    <property type="evidence" value="ECO:0007669"/>
    <property type="project" value="TreeGrafter"/>
</dbReference>
<keyword evidence="4" id="KW-0554">One-carbon metabolism</keyword>
<evidence type="ECO:0000256" key="8">
    <source>
        <dbReference type="RuleBase" id="RU004474"/>
    </source>
</evidence>
<evidence type="ECO:0000313" key="11">
    <source>
        <dbReference type="Proteomes" id="UP001331691"/>
    </source>
</evidence>
<dbReference type="PROSITE" id="PS00075">
    <property type="entry name" value="DHFR_1"/>
    <property type="match status" value="1"/>
</dbReference>
<dbReference type="GO" id="GO:0046654">
    <property type="term" value="P:tetrahydrofolate biosynthetic process"/>
    <property type="evidence" value="ECO:0007669"/>
    <property type="project" value="InterPro"/>
</dbReference>
<comment type="pathway">
    <text evidence="1">Cofactor biosynthesis; tetrahydrofolate biosynthesis; 5,6,7,8-tetrahydrofolate from 7,8-dihydrofolate: step 1/1.</text>
</comment>
<dbReference type="InterPro" id="IPR017925">
    <property type="entry name" value="DHFR_CS"/>
</dbReference>
<keyword evidence="6 10" id="KW-0560">Oxidoreductase</keyword>
<comment type="similarity">
    <text evidence="2 8">Belongs to the dihydrofolate reductase family.</text>
</comment>
<dbReference type="CDD" id="cd00209">
    <property type="entry name" value="DHFR"/>
    <property type="match status" value="1"/>
</dbReference>